<name>A0A8S1MN88_PARPR</name>
<organism evidence="2 3">
    <name type="scientific">Paramecium primaurelia</name>
    <dbReference type="NCBI Taxonomy" id="5886"/>
    <lineage>
        <taxon>Eukaryota</taxon>
        <taxon>Sar</taxon>
        <taxon>Alveolata</taxon>
        <taxon>Ciliophora</taxon>
        <taxon>Intramacronucleata</taxon>
        <taxon>Oligohymenophorea</taxon>
        <taxon>Peniculida</taxon>
        <taxon>Parameciidae</taxon>
        <taxon>Paramecium</taxon>
    </lineage>
</organism>
<evidence type="ECO:0000256" key="1">
    <source>
        <dbReference type="SAM" id="SignalP"/>
    </source>
</evidence>
<keyword evidence="3" id="KW-1185">Reference proteome</keyword>
<dbReference type="OMA" id="CRQKCAD"/>
<keyword evidence="1" id="KW-0732">Signal</keyword>
<dbReference type="Proteomes" id="UP000688137">
    <property type="component" value="Unassembled WGS sequence"/>
</dbReference>
<comment type="caution">
    <text evidence="2">The sequence shown here is derived from an EMBL/GenBank/DDBJ whole genome shotgun (WGS) entry which is preliminary data.</text>
</comment>
<dbReference type="EMBL" id="CAJJDM010000061">
    <property type="protein sequence ID" value="CAD8078376.1"/>
    <property type="molecule type" value="Genomic_DNA"/>
</dbReference>
<accession>A0A8S1MN88</accession>
<reference evidence="2" key="1">
    <citation type="submission" date="2021-01" db="EMBL/GenBank/DDBJ databases">
        <authorList>
            <consortium name="Genoscope - CEA"/>
            <person name="William W."/>
        </authorList>
    </citation>
    <scope>NUCLEOTIDE SEQUENCE</scope>
</reference>
<proteinExistence type="predicted"/>
<dbReference type="AlphaFoldDB" id="A0A8S1MN88"/>
<gene>
    <name evidence="2" type="ORF">PPRIM_AZ9-3.1.T0600016</name>
</gene>
<sequence>MKKLLYLAIALACVVAFIAFNSDIQESVFKRVKRHDVWGPTCRQKCADNKGEICGWVSQGCCTQERCSSGFSGQKCEEGYKLHIPGCTTS</sequence>
<evidence type="ECO:0000313" key="3">
    <source>
        <dbReference type="Proteomes" id="UP000688137"/>
    </source>
</evidence>
<evidence type="ECO:0000313" key="2">
    <source>
        <dbReference type="EMBL" id="CAD8078376.1"/>
    </source>
</evidence>
<protein>
    <submittedName>
        <fullName evidence="2">Uncharacterized protein</fullName>
    </submittedName>
</protein>
<feature type="chain" id="PRO_5035948303" evidence="1">
    <location>
        <begin position="17"/>
        <end position="90"/>
    </location>
</feature>
<feature type="signal peptide" evidence="1">
    <location>
        <begin position="1"/>
        <end position="16"/>
    </location>
</feature>